<evidence type="ECO:0000313" key="3">
    <source>
        <dbReference type="Proteomes" id="UP000027318"/>
    </source>
</evidence>
<accession>A0A063Y7K9</accession>
<dbReference type="PANTHER" id="PTHR38043:SF1">
    <property type="entry name" value="PROTEIN HEMX"/>
    <property type="match status" value="1"/>
</dbReference>
<keyword evidence="3" id="KW-1185">Reference proteome</keyword>
<dbReference type="PANTHER" id="PTHR38043">
    <property type="entry name" value="PROTEIN HEMX"/>
    <property type="match status" value="1"/>
</dbReference>
<gene>
    <name evidence="2" type="ORF">ADINL_0405</name>
</gene>
<dbReference type="EMBL" id="JMSZ01000010">
    <property type="protein sequence ID" value="KDE41100.1"/>
    <property type="molecule type" value="Genomic_DNA"/>
</dbReference>
<dbReference type="Pfam" id="PF04375">
    <property type="entry name" value="HemX"/>
    <property type="match status" value="1"/>
</dbReference>
<comment type="caution">
    <text evidence="2">The sequence shown here is derived from an EMBL/GenBank/DDBJ whole genome shotgun (WGS) entry which is preliminary data.</text>
</comment>
<proteinExistence type="predicted"/>
<dbReference type="Proteomes" id="UP000027318">
    <property type="component" value="Unassembled WGS sequence"/>
</dbReference>
<sequence>MQQQQLQQQTVTLSAEIESRLASNASDVARTVATVSEQAASVNQQLGQLKEQTAAGQRNIDSLQERLTQSIRQVQAQQMISEKDWLLAEAEYLLRLANQRILMEQSAAGALALLRAADEVLHKADDVALYQVREALAKDISALEAIPRVDTEGVFLRLSALNSQVVNLRMIPVTERHRLPDLLEEITPEAVRETWGAGAREALSGALGKLEQLVIIQHRDEPVEPLLSPEQSYYLQQNLHLMLEQAQHALLQRRQGAYDASLTKAHQWIQDYFEAKDATTQALLQGIAELKQVNVAPEVPSVAASLEALQIHINELRRLKREGGQG</sequence>
<feature type="coiled-coil region" evidence="1">
    <location>
        <begin position="32"/>
        <end position="66"/>
    </location>
</feature>
<reference evidence="2 3" key="1">
    <citation type="journal article" date="2005" name="Int. J. Syst. Evol. Microbiol.">
        <title>Nitrincola lacisaponensis gen. nov., sp. nov., a novel alkaliphilic bacterium isolated from an alkaline, saline lake.</title>
        <authorList>
            <person name="Dimitriu P.A."/>
            <person name="Shukla S.K."/>
            <person name="Conradt J."/>
            <person name="Marquez M.C."/>
            <person name="Ventosa A."/>
            <person name="Maglia A."/>
            <person name="Peyton B.M."/>
            <person name="Pinkart H.C."/>
            <person name="Mormile M.R."/>
        </authorList>
    </citation>
    <scope>NUCLEOTIDE SEQUENCE [LARGE SCALE GENOMIC DNA]</scope>
    <source>
        <strain evidence="2 3">4CA</strain>
    </source>
</reference>
<dbReference type="PATRIC" id="fig|267850.7.peg.401"/>
<dbReference type="AlphaFoldDB" id="A0A063Y7K9"/>
<keyword evidence="1" id="KW-0175">Coiled coil</keyword>
<name>A0A063Y7K9_9GAMM</name>
<evidence type="ECO:0000313" key="2">
    <source>
        <dbReference type="EMBL" id="KDE41100.1"/>
    </source>
</evidence>
<dbReference type="STRING" id="267850.ADINL_0405"/>
<protein>
    <submittedName>
        <fullName evidence="2">HemX like protein</fullName>
    </submittedName>
</protein>
<evidence type="ECO:0000256" key="1">
    <source>
        <dbReference type="SAM" id="Coils"/>
    </source>
</evidence>
<organism evidence="2 3">
    <name type="scientific">Nitrincola lacisaponensis</name>
    <dbReference type="NCBI Taxonomy" id="267850"/>
    <lineage>
        <taxon>Bacteria</taxon>
        <taxon>Pseudomonadati</taxon>
        <taxon>Pseudomonadota</taxon>
        <taxon>Gammaproteobacteria</taxon>
        <taxon>Oceanospirillales</taxon>
        <taxon>Oceanospirillaceae</taxon>
        <taxon>Nitrincola</taxon>
    </lineage>
</organism>
<dbReference type="InterPro" id="IPR007470">
    <property type="entry name" value="HemX"/>
</dbReference>